<organism evidence="1">
    <name type="scientific">Xenorhabdus bovienii str. Intermedium</name>
    <dbReference type="NCBI Taxonomy" id="1379677"/>
    <lineage>
        <taxon>Bacteria</taxon>
        <taxon>Pseudomonadati</taxon>
        <taxon>Pseudomonadota</taxon>
        <taxon>Gammaproteobacteria</taxon>
        <taxon>Enterobacterales</taxon>
        <taxon>Morganellaceae</taxon>
        <taxon>Xenorhabdus</taxon>
    </lineage>
</organism>
<reference evidence="1" key="1">
    <citation type="submission" date="2013-07" db="EMBL/GenBank/DDBJ databases">
        <title>Sub-species coevolution in mutualistic symbiosis.</title>
        <authorList>
            <person name="Murfin K."/>
            <person name="Klassen J."/>
            <person name="Lee M."/>
            <person name="Forst S."/>
            <person name="Stock P."/>
            <person name="Goodrich-Blair H."/>
        </authorList>
    </citation>
    <scope>NUCLEOTIDE SEQUENCE [LARGE SCALE GENOMIC DNA]</scope>
    <source>
        <strain evidence="1">Intermedium</strain>
    </source>
</reference>
<name>A0A077QD09_XENBV</name>
<protein>
    <submittedName>
        <fullName evidence="1">Uncharacterized protein</fullName>
    </submittedName>
</protein>
<dbReference type="HOGENOM" id="CLU_1193357_0_0_6"/>
<dbReference type="EMBL" id="CBTB010000207">
    <property type="protein sequence ID" value="CDH34022.1"/>
    <property type="molecule type" value="Genomic_DNA"/>
</dbReference>
<dbReference type="AlphaFoldDB" id="A0A077QD09"/>
<gene>
    <name evidence="1" type="ORF">XBI1_2850002</name>
</gene>
<accession>A0A077QD09</accession>
<comment type="caution">
    <text evidence="1">The sequence shown here is derived from an EMBL/GenBank/DDBJ whole genome shotgun (WGS) entry which is preliminary data.</text>
</comment>
<dbReference type="Proteomes" id="UP000028480">
    <property type="component" value="Unassembled WGS sequence"/>
</dbReference>
<dbReference type="RefSeq" id="WP_038190026.1">
    <property type="nucleotide sequence ID" value="NZ_CAWLWA010000199.1"/>
</dbReference>
<evidence type="ECO:0000313" key="1">
    <source>
        <dbReference type="EMBL" id="CDH34022.1"/>
    </source>
</evidence>
<sequence length="237" mass="27598">MGEIRWDLSGFNVFMKSQYTTVYDLEEDTDSLYGSSNFSELDSLDWFLLNKSNNKLSFLLLSVSSSFFNNEPEFNLFDSEELNELELVGSIDHFIDKIAMQEKSFFSIKRNQLIVSSDLSSAFYKVKISDDIHFILNKNRDYIGFLLINAIENIVGYSSSTNSHLFNGFLLRMLDLCTDEAYDAMDNQDEKHLLMLKELEKNCLSEQHRDARISEILMFIKNAKFTFYDINANEIIY</sequence>
<proteinExistence type="predicted"/>